<feature type="transmembrane region" description="Helical" evidence="1">
    <location>
        <begin position="211"/>
        <end position="232"/>
    </location>
</feature>
<evidence type="ECO:0000256" key="1">
    <source>
        <dbReference type="SAM" id="Phobius"/>
    </source>
</evidence>
<keyword evidence="1" id="KW-0812">Transmembrane</keyword>
<feature type="transmembrane region" description="Helical" evidence="1">
    <location>
        <begin position="58"/>
        <end position="76"/>
    </location>
</feature>
<sequence>MKKIIISGVIILLLGASCAVFADVTAYEHSITQMFNKEIGVTVNRILQDSDIKTWSQAMAWFLGFLTIGWSLVTYIKESEIYPFVFACILFFIFWFLYAAYDPVVSGFMELFIALGQSMYKAAMGNITGDGIIDAVRKAVSMPTTDIFDSIDLVMVAVLWEIAVAFLAMAVYFADIFVIVGGSLAKIVGILFLPFIICPWTHGAFNKWCSFFAVFGVFSIFLQITSIIVMVVMRVSINFLATDGIDKRLVNVLSQNFNVQQVLTITDDTATIGMTAVAYVAVCIALVFMSFSLAKQCVGNINAAGGASRGAQKIAKIAIKALV</sequence>
<protein>
    <recommendedName>
        <fullName evidence="4">TrbL/VirB6 plasmid conjugal transfer protein</fullName>
    </recommendedName>
</protein>
<proteinExistence type="predicted"/>
<organism evidence="3">
    <name type="scientific">Salmonella enterica</name>
    <name type="common">Salmonella choleraesuis</name>
    <dbReference type="NCBI Taxonomy" id="28901"/>
    <lineage>
        <taxon>Bacteria</taxon>
        <taxon>Pseudomonadati</taxon>
        <taxon>Pseudomonadota</taxon>
        <taxon>Gammaproteobacteria</taxon>
        <taxon>Enterobacterales</taxon>
        <taxon>Enterobacteriaceae</taxon>
        <taxon>Salmonella</taxon>
    </lineage>
</organism>
<feature type="transmembrane region" description="Helical" evidence="1">
    <location>
        <begin position="81"/>
        <end position="101"/>
    </location>
</feature>
<gene>
    <name evidence="3" type="ORF">F8351_18805</name>
</gene>
<keyword evidence="2" id="KW-0732">Signal</keyword>
<comment type="caution">
    <text evidence="3">The sequence shown here is derived from an EMBL/GenBank/DDBJ whole genome shotgun (WGS) entry which is preliminary data.</text>
</comment>
<feature type="signal peptide" evidence="2">
    <location>
        <begin position="1"/>
        <end position="22"/>
    </location>
</feature>
<feature type="transmembrane region" description="Helical" evidence="1">
    <location>
        <begin position="276"/>
        <end position="294"/>
    </location>
</feature>
<dbReference type="AlphaFoldDB" id="A0A624WE23"/>
<evidence type="ECO:0008006" key="4">
    <source>
        <dbReference type="Google" id="ProtNLM"/>
    </source>
</evidence>
<dbReference type="PROSITE" id="PS51257">
    <property type="entry name" value="PROKAR_LIPOPROTEIN"/>
    <property type="match status" value="1"/>
</dbReference>
<evidence type="ECO:0000313" key="3">
    <source>
        <dbReference type="EMBL" id="ECZ7313133.1"/>
    </source>
</evidence>
<accession>A0A624WE23</accession>
<evidence type="ECO:0000256" key="2">
    <source>
        <dbReference type="SAM" id="SignalP"/>
    </source>
</evidence>
<keyword evidence="1" id="KW-1133">Transmembrane helix</keyword>
<reference evidence="3" key="1">
    <citation type="submission" date="2019-10" db="EMBL/GenBank/DDBJ databases">
        <authorList>
            <consortium name="PulseNet: The National Subtyping Network for Foodborne Disease Surveillance"/>
            <person name="Tarr C.L."/>
            <person name="Trees E."/>
            <person name="Katz L.S."/>
            <person name="Carleton-Romer H.A."/>
            <person name="Stroika S."/>
            <person name="Kucerova Z."/>
            <person name="Roache K.F."/>
            <person name="Sabol A.L."/>
            <person name="Besser J."/>
            <person name="Gerner-Smidt P."/>
        </authorList>
    </citation>
    <scope>NUCLEOTIDE SEQUENCE</scope>
    <source>
        <strain evidence="3">PNUSAS104137</strain>
    </source>
</reference>
<feature type="chain" id="PRO_5026313703" description="TrbL/VirB6 plasmid conjugal transfer protein" evidence="2">
    <location>
        <begin position="23"/>
        <end position="323"/>
    </location>
</feature>
<feature type="transmembrane region" description="Helical" evidence="1">
    <location>
        <begin position="187"/>
        <end position="205"/>
    </location>
</feature>
<dbReference type="EMBL" id="AALHPX010000121">
    <property type="protein sequence ID" value="ECZ7313133.1"/>
    <property type="molecule type" value="Genomic_DNA"/>
</dbReference>
<keyword evidence="1" id="KW-0472">Membrane</keyword>
<name>A0A624WE23_SALER</name>
<feature type="transmembrane region" description="Helical" evidence="1">
    <location>
        <begin position="153"/>
        <end position="180"/>
    </location>
</feature>